<dbReference type="RefSeq" id="WP_123692956.1">
    <property type="nucleotide sequence ID" value="NZ_AP019700.1"/>
</dbReference>
<dbReference type="CDD" id="cd03528">
    <property type="entry name" value="Rieske_RO_ferredoxin"/>
    <property type="match status" value="1"/>
</dbReference>
<name>A0A3N1KYQ6_9PROT</name>
<keyword evidence="1" id="KW-0001">2Fe-2S</keyword>
<reference evidence="8 9" key="1">
    <citation type="submission" date="2018-11" db="EMBL/GenBank/DDBJ databases">
        <title>Genomic Encyclopedia of Type Strains, Phase IV (KMG-IV): sequencing the most valuable type-strain genomes for metagenomic binning, comparative biology and taxonomic classification.</title>
        <authorList>
            <person name="Goeker M."/>
        </authorList>
    </citation>
    <scope>NUCLEOTIDE SEQUENCE [LARGE SCALE GENOMIC DNA]</scope>
    <source>
        <strain evidence="8 9">DSM 5900</strain>
    </source>
</reference>
<evidence type="ECO:0000313" key="9">
    <source>
        <dbReference type="Proteomes" id="UP000278222"/>
    </source>
</evidence>
<dbReference type="OrthoDB" id="9800167at2"/>
<proteinExistence type="inferred from homology"/>
<dbReference type="SUPFAM" id="SSF50022">
    <property type="entry name" value="ISP domain"/>
    <property type="match status" value="1"/>
</dbReference>
<keyword evidence="9" id="KW-1185">Reference proteome</keyword>
<keyword evidence="8" id="KW-0560">Oxidoreductase</keyword>
<dbReference type="Pfam" id="PF00355">
    <property type="entry name" value="Rieske"/>
    <property type="match status" value="1"/>
</dbReference>
<gene>
    <name evidence="8" type="ORF">EDC65_3906</name>
</gene>
<dbReference type="PANTHER" id="PTHR21496">
    <property type="entry name" value="FERREDOXIN-RELATED"/>
    <property type="match status" value="1"/>
</dbReference>
<evidence type="ECO:0000256" key="4">
    <source>
        <dbReference type="ARBA" id="ARBA00023014"/>
    </source>
</evidence>
<dbReference type="InterPro" id="IPR036922">
    <property type="entry name" value="Rieske_2Fe-2S_sf"/>
</dbReference>
<feature type="domain" description="Rieske" evidence="7">
    <location>
        <begin position="7"/>
        <end position="103"/>
    </location>
</feature>
<dbReference type="Gene3D" id="2.102.10.10">
    <property type="entry name" value="Rieske [2Fe-2S] iron-sulphur domain"/>
    <property type="match status" value="1"/>
</dbReference>
<organism evidence="8 9">
    <name type="scientific">Stella humosa</name>
    <dbReference type="NCBI Taxonomy" id="94"/>
    <lineage>
        <taxon>Bacteria</taxon>
        <taxon>Pseudomonadati</taxon>
        <taxon>Pseudomonadota</taxon>
        <taxon>Alphaproteobacteria</taxon>
        <taxon>Rhodospirillales</taxon>
        <taxon>Stellaceae</taxon>
        <taxon>Stella</taxon>
    </lineage>
</organism>
<dbReference type="GO" id="GO:0046872">
    <property type="term" value="F:metal ion binding"/>
    <property type="evidence" value="ECO:0007669"/>
    <property type="project" value="UniProtKB-KW"/>
</dbReference>
<keyword evidence="3" id="KW-0408">Iron</keyword>
<accession>A0A3N1KYQ6</accession>
<dbReference type="EMBL" id="RJKX01000015">
    <property type="protein sequence ID" value="ROP84552.1"/>
    <property type="molecule type" value="Genomic_DNA"/>
</dbReference>
<evidence type="ECO:0000256" key="5">
    <source>
        <dbReference type="ARBA" id="ARBA00034078"/>
    </source>
</evidence>
<sequence>MGDEQAWTEIARVGDVPEDDVIEVTVGERCLALFNLRGTYFATAGICTHAHARLAEGYLQDDIIECPLHQGLFHVPTGKAVGAPVSRDIETFPVRVEGGAILARLPG</sequence>
<dbReference type="PROSITE" id="PS51296">
    <property type="entry name" value="RIESKE"/>
    <property type="match status" value="1"/>
</dbReference>
<keyword evidence="4" id="KW-0411">Iron-sulfur</keyword>
<evidence type="ECO:0000256" key="1">
    <source>
        <dbReference type="ARBA" id="ARBA00022714"/>
    </source>
</evidence>
<comment type="caution">
    <text evidence="8">The sequence shown here is derived from an EMBL/GenBank/DDBJ whole genome shotgun (WGS) entry which is preliminary data.</text>
</comment>
<dbReference type="Proteomes" id="UP000278222">
    <property type="component" value="Unassembled WGS sequence"/>
</dbReference>
<dbReference type="InterPro" id="IPR017941">
    <property type="entry name" value="Rieske_2Fe-2S"/>
</dbReference>
<dbReference type="GO" id="GO:0051213">
    <property type="term" value="F:dioxygenase activity"/>
    <property type="evidence" value="ECO:0007669"/>
    <property type="project" value="UniProtKB-KW"/>
</dbReference>
<evidence type="ECO:0000256" key="3">
    <source>
        <dbReference type="ARBA" id="ARBA00023004"/>
    </source>
</evidence>
<evidence type="ECO:0000256" key="6">
    <source>
        <dbReference type="ARBA" id="ARBA00038001"/>
    </source>
</evidence>
<dbReference type="PANTHER" id="PTHR21496:SF0">
    <property type="entry name" value="RIESKE DOMAIN-CONTAINING PROTEIN"/>
    <property type="match status" value="1"/>
</dbReference>
<comment type="cofactor">
    <cofactor evidence="5">
        <name>[2Fe-2S] cluster</name>
        <dbReference type="ChEBI" id="CHEBI:190135"/>
    </cofactor>
</comment>
<protein>
    <submittedName>
        <fullName evidence="8">Naphthalene 1,2-dioxygenase system ferredoxin subunit</fullName>
    </submittedName>
</protein>
<comment type="similarity">
    <text evidence="6">Belongs to the bacterial ring-hydroxylating dioxygenase ferredoxin component family.</text>
</comment>
<keyword evidence="2" id="KW-0479">Metal-binding</keyword>
<evidence type="ECO:0000259" key="7">
    <source>
        <dbReference type="PROSITE" id="PS51296"/>
    </source>
</evidence>
<evidence type="ECO:0000256" key="2">
    <source>
        <dbReference type="ARBA" id="ARBA00022723"/>
    </source>
</evidence>
<dbReference type="GO" id="GO:0051537">
    <property type="term" value="F:2 iron, 2 sulfur cluster binding"/>
    <property type="evidence" value="ECO:0007669"/>
    <property type="project" value="UniProtKB-KW"/>
</dbReference>
<evidence type="ECO:0000313" key="8">
    <source>
        <dbReference type="EMBL" id="ROP84552.1"/>
    </source>
</evidence>
<dbReference type="AlphaFoldDB" id="A0A3N1KYQ6"/>
<keyword evidence="8" id="KW-0223">Dioxygenase</keyword>